<feature type="transmembrane region" description="Helical" evidence="4">
    <location>
        <begin position="290"/>
        <end position="309"/>
    </location>
</feature>
<dbReference type="EMBL" id="CP017781">
    <property type="protein sequence ID" value="AOZ70226.1"/>
    <property type="molecule type" value="Genomic_DNA"/>
</dbReference>
<feature type="transmembrane region" description="Helical" evidence="4">
    <location>
        <begin position="315"/>
        <end position="336"/>
    </location>
</feature>
<name>A0A1D9MEG1_9RHOB</name>
<dbReference type="GO" id="GO:0071916">
    <property type="term" value="F:dipeptide transmembrane transporter activity"/>
    <property type="evidence" value="ECO:0007669"/>
    <property type="project" value="TreeGrafter"/>
</dbReference>
<dbReference type="PANTHER" id="PTHR23535:SF1">
    <property type="entry name" value="MFS FAMILY TRANSPORT PROTEIN"/>
    <property type="match status" value="1"/>
</dbReference>
<keyword evidence="3" id="KW-1003">Cell membrane</keyword>
<dbReference type="KEGG" id="rhp:LPB142_13605"/>
<feature type="transmembrane region" description="Helical" evidence="4">
    <location>
        <begin position="224"/>
        <end position="249"/>
    </location>
</feature>
<evidence type="ECO:0000256" key="1">
    <source>
        <dbReference type="ARBA" id="ARBA00004651"/>
    </source>
</evidence>
<dbReference type="Proteomes" id="UP000176562">
    <property type="component" value="Chromosome"/>
</dbReference>
<keyword evidence="2" id="KW-0813">Transport</keyword>
<keyword evidence="6" id="KW-1185">Reference proteome</keyword>
<evidence type="ECO:0000313" key="6">
    <source>
        <dbReference type="Proteomes" id="UP000176562"/>
    </source>
</evidence>
<dbReference type="Gene3D" id="1.20.1250.20">
    <property type="entry name" value="MFS general substrate transporter like domains"/>
    <property type="match status" value="1"/>
</dbReference>
<reference evidence="5 6" key="1">
    <citation type="submission" date="2016-10" db="EMBL/GenBank/DDBJ databases">
        <title>Rhodobacter sp. LPB0142, isolated from sea water.</title>
        <authorList>
            <person name="Kim E."/>
            <person name="Yi H."/>
        </authorList>
    </citation>
    <scope>NUCLEOTIDE SEQUENCE [LARGE SCALE GENOMIC DNA]</scope>
    <source>
        <strain evidence="5 6">LPB0142</strain>
    </source>
</reference>
<protein>
    <recommendedName>
        <fullName evidence="7">MFS transporter</fullName>
    </recommendedName>
</protein>
<comment type="subcellular location">
    <subcellularLocation>
        <location evidence="1">Cell membrane</location>
        <topology evidence="1">Multi-pass membrane protein</topology>
    </subcellularLocation>
</comment>
<organism evidence="5 6">
    <name type="scientific">Rhodobacter xanthinilyticus</name>
    <dbReference type="NCBI Taxonomy" id="1850250"/>
    <lineage>
        <taxon>Bacteria</taxon>
        <taxon>Pseudomonadati</taxon>
        <taxon>Pseudomonadota</taxon>
        <taxon>Alphaproteobacteria</taxon>
        <taxon>Rhodobacterales</taxon>
        <taxon>Rhodobacter group</taxon>
        <taxon>Rhodobacter</taxon>
    </lineage>
</organism>
<evidence type="ECO:0000256" key="3">
    <source>
        <dbReference type="ARBA" id="ARBA00022475"/>
    </source>
</evidence>
<feature type="transmembrane region" description="Helical" evidence="4">
    <location>
        <begin position="261"/>
        <end position="278"/>
    </location>
</feature>
<evidence type="ECO:0000313" key="5">
    <source>
        <dbReference type="EMBL" id="AOZ70226.1"/>
    </source>
</evidence>
<gene>
    <name evidence="5" type="ORF">LPB142_13605</name>
</gene>
<evidence type="ECO:0000256" key="2">
    <source>
        <dbReference type="ARBA" id="ARBA00022448"/>
    </source>
</evidence>
<evidence type="ECO:0000256" key="4">
    <source>
        <dbReference type="SAM" id="Phobius"/>
    </source>
</evidence>
<feature type="transmembrane region" description="Helical" evidence="4">
    <location>
        <begin position="54"/>
        <end position="75"/>
    </location>
</feature>
<proteinExistence type="predicted"/>
<dbReference type="AlphaFoldDB" id="A0A1D9MEG1"/>
<feature type="transmembrane region" description="Helical" evidence="4">
    <location>
        <begin position="175"/>
        <end position="195"/>
    </location>
</feature>
<dbReference type="RefSeq" id="WP_068764985.1">
    <property type="nucleotide sequence ID" value="NZ_CP017781.1"/>
</dbReference>
<sequence length="402" mass="41103">MPLPASLRPIIRDPVLLLAGALLVLFGAHAATIAPYVSALAVTLFHLSDGAYSALLIVASGVSVAASVGFGILADQRANRRVIALASGGFLLTGTALMVLAPGPLVFVVAHALILPLSGSLFGQFFALARLAASLHPEAERPAILATLRAAFALPWVVVLPIWAVVFDAGAPLLVLYPVTLIFGGVLLGLVWRFWPKDGATRWPDPPSGLSFAQSLREMAEGRVLVRVLALGTVHGAVTLYLVVVGLVFAAIPGRGAADTALYAGIVAGLEVPFMLALPRVLGRVSQTALIWIGMGLYAVHLAGIPLLAETRWVWGLTLAGAAGGAVVLTQPMAYLQELLAARPGAGASLMALQKLAGDAICAAVFAVGTGLGGYGLAAGLGAGLGLVGAGALWALDRRGAR</sequence>
<feature type="transmembrane region" description="Helical" evidence="4">
    <location>
        <begin position="375"/>
        <end position="396"/>
    </location>
</feature>
<feature type="transmembrane region" description="Helical" evidence="4">
    <location>
        <begin position="143"/>
        <end position="163"/>
    </location>
</feature>
<dbReference type="PANTHER" id="PTHR23535">
    <property type="entry name" value="SUGAR EFFLUX TRANSPORTER A-RELATED"/>
    <property type="match status" value="1"/>
</dbReference>
<feature type="transmembrane region" description="Helical" evidence="4">
    <location>
        <begin position="82"/>
        <end position="101"/>
    </location>
</feature>
<dbReference type="InterPro" id="IPR036259">
    <property type="entry name" value="MFS_trans_sf"/>
</dbReference>
<accession>A0A1D9MEG1</accession>
<feature type="transmembrane region" description="Helical" evidence="4">
    <location>
        <begin position="107"/>
        <end position="131"/>
    </location>
</feature>
<dbReference type="GO" id="GO:0005886">
    <property type="term" value="C:plasma membrane"/>
    <property type="evidence" value="ECO:0007669"/>
    <property type="project" value="UniProtKB-SubCell"/>
</dbReference>
<keyword evidence="4" id="KW-0812">Transmembrane</keyword>
<keyword evidence="4" id="KW-0472">Membrane</keyword>
<keyword evidence="4" id="KW-1133">Transmembrane helix</keyword>
<evidence type="ECO:0008006" key="7">
    <source>
        <dbReference type="Google" id="ProtNLM"/>
    </source>
</evidence>
<dbReference type="SUPFAM" id="SSF103473">
    <property type="entry name" value="MFS general substrate transporter"/>
    <property type="match status" value="1"/>
</dbReference>